<dbReference type="InterPro" id="IPR010614">
    <property type="entry name" value="RAD3-like_helicase_DEAD"/>
</dbReference>
<dbReference type="GO" id="GO:0005524">
    <property type="term" value="F:ATP binding"/>
    <property type="evidence" value="ECO:0007669"/>
    <property type="project" value="UniProtKB-KW"/>
</dbReference>
<dbReference type="SMART" id="SM00491">
    <property type="entry name" value="HELICc2"/>
    <property type="match status" value="1"/>
</dbReference>
<dbReference type="GO" id="GO:0006139">
    <property type="term" value="P:nucleobase-containing compound metabolic process"/>
    <property type="evidence" value="ECO:0007669"/>
    <property type="project" value="InterPro"/>
</dbReference>
<dbReference type="GO" id="GO:0051536">
    <property type="term" value="F:iron-sulfur cluster binding"/>
    <property type="evidence" value="ECO:0007669"/>
    <property type="project" value="UniProtKB-KW"/>
</dbReference>
<keyword evidence="5" id="KW-0067">ATP-binding</keyword>
<name>A0A1T5LVB7_9FIRM</name>
<gene>
    <name evidence="12" type="ORF">SAMN02194393_03369</name>
</gene>
<dbReference type="Pfam" id="PF13307">
    <property type="entry name" value="Helicase_C_2"/>
    <property type="match status" value="1"/>
</dbReference>
<evidence type="ECO:0000256" key="10">
    <source>
        <dbReference type="ARBA" id="ARBA00038058"/>
    </source>
</evidence>
<dbReference type="InterPro" id="IPR006555">
    <property type="entry name" value="ATP-dep_Helicase_C"/>
</dbReference>
<evidence type="ECO:0000256" key="1">
    <source>
        <dbReference type="ARBA" id="ARBA00022723"/>
    </source>
</evidence>
<protein>
    <submittedName>
        <fullName evidence="12">ATP-dependent DNA helicase DinG</fullName>
    </submittedName>
</protein>
<sequence>MDIEKRKLLLKRKQTIFAEDKGETLIKNIFKHVLPEYGYSIRKNQIDLAASIYHSIKKSNIALCEAEVGTGKTFAYLLAAIIFKLIKEKKIEGIGKSKFEGVQEKLKRKPKKPIIISTSSIALQKALIEDYIPELSKLLKEWGILQAHLLAVVRKGKGHYICDQRLEDCIRSIKDKPEYKKLKKLVELSYKQIDLDDYDDFTPYVKSRINVNDKCSNKCRKYYSCRYNRFLNKAMSPTYDIQICNHNYLLADIKRRSQNKSPLIPDYFLIVIDEAHKIMDTARQMYNTPLSKTYILKILNIIGKLNFKRKKTKKSVKRYIKLLIHNTNRLYTELFNNIPRDTIFEDTEKFKTSINKKAWVSIKSIIFGIDSLIDIIENNIYIMPNKKNLLYYILRSLKDIKGRCNIYLKEDNIIYWLEIANKDKNKITLCSIPKDLQKRLFNDLWIKPVPIILTSGTLSESGSFSHLKKKTGIENVRRARLDEVTKGSPFNYQKNTLMYINDKLPFPNNKDNKYINELSIEVGRLIKAAHGHTVVLFTSYRAMGLVFKNVSDIIKEYPLIKMGKGMTNPIDTFKNSKNGVLFAAGSFWEGIDVPGDILSSLIVVKLPFAVPDPISEYEQTLYKSLDEYKDKVIVPEMIIKLKQGVGRLIRSEADTGVISILDSRMKKNGNYYNRVVKALPNCKVTNSISEVKRFINNKKEEAYFK</sequence>
<evidence type="ECO:0000256" key="4">
    <source>
        <dbReference type="ARBA" id="ARBA00022806"/>
    </source>
</evidence>
<dbReference type="GO" id="GO:0003677">
    <property type="term" value="F:DNA binding"/>
    <property type="evidence" value="ECO:0007669"/>
    <property type="project" value="UniProtKB-KW"/>
</dbReference>
<evidence type="ECO:0000313" key="13">
    <source>
        <dbReference type="Proteomes" id="UP000190285"/>
    </source>
</evidence>
<proteinExistence type="inferred from homology"/>
<evidence type="ECO:0000256" key="5">
    <source>
        <dbReference type="ARBA" id="ARBA00022840"/>
    </source>
</evidence>
<dbReference type="InterPro" id="IPR045028">
    <property type="entry name" value="DinG/Rad3-like"/>
</dbReference>
<keyword evidence="2" id="KW-0547">Nucleotide-binding</keyword>
<keyword evidence="3" id="KW-0378">Hydrolase</keyword>
<evidence type="ECO:0000259" key="11">
    <source>
        <dbReference type="PROSITE" id="PS51193"/>
    </source>
</evidence>
<keyword evidence="4 12" id="KW-0347">Helicase</keyword>
<dbReference type="AlphaFoldDB" id="A0A1T5LVB7"/>
<dbReference type="RefSeq" id="WP_079493187.1">
    <property type="nucleotide sequence ID" value="NZ_FUZT01000008.1"/>
</dbReference>
<dbReference type="STRING" id="36842.SAMN02194393_03369"/>
<evidence type="ECO:0000256" key="7">
    <source>
        <dbReference type="ARBA" id="ARBA00023014"/>
    </source>
</evidence>
<keyword evidence="13" id="KW-1185">Reference proteome</keyword>
<dbReference type="SUPFAM" id="SSF52540">
    <property type="entry name" value="P-loop containing nucleoside triphosphate hydrolases"/>
    <property type="match status" value="1"/>
</dbReference>
<evidence type="ECO:0000256" key="2">
    <source>
        <dbReference type="ARBA" id="ARBA00022741"/>
    </source>
</evidence>
<accession>A0A1T5LVB7</accession>
<dbReference type="OrthoDB" id="9803913at2"/>
<organism evidence="12 13">
    <name type="scientific">Maledivibacter halophilus</name>
    <dbReference type="NCBI Taxonomy" id="36842"/>
    <lineage>
        <taxon>Bacteria</taxon>
        <taxon>Bacillati</taxon>
        <taxon>Bacillota</taxon>
        <taxon>Clostridia</taxon>
        <taxon>Peptostreptococcales</taxon>
        <taxon>Caminicellaceae</taxon>
        <taxon>Maledivibacter</taxon>
    </lineage>
</organism>
<keyword evidence="9" id="KW-0413">Isomerase</keyword>
<keyword evidence="1" id="KW-0479">Metal-binding</keyword>
<dbReference type="GO" id="GO:0016818">
    <property type="term" value="F:hydrolase activity, acting on acid anhydrides, in phosphorus-containing anhydrides"/>
    <property type="evidence" value="ECO:0007669"/>
    <property type="project" value="InterPro"/>
</dbReference>
<dbReference type="GO" id="GO:0046872">
    <property type="term" value="F:metal ion binding"/>
    <property type="evidence" value="ECO:0007669"/>
    <property type="project" value="UniProtKB-KW"/>
</dbReference>
<reference evidence="12 13" key="1">
    <citation type="submission" date="2017-02" db="EMBL/GenBank/DDBJ databases">
        <authorList>
            <person name="Peterson S.W."/>
        </authorList>
    </citation>
    <scope>NUCLEOTIDE SEQUENCE [LARGE SCALE GENOMIC DNA]</scope>
    <source>
        <strain evidence="12 13">M1</strain>
    </source>
</reference>
<dbReference type="Gene3D" id="3.40.50.300">
    <property type="entry name" value="P-loop containing nucleotide triphosphate hydrolases"/>
    <property type="match status" value="2"/>
</dbReference>
<dbReference type="Proteomes" id="UP000190285">
    <property type="component" value="Unassembled WGS sequence"/>
</dbReference>
<dbReference type="PANTHER" id="PTHR11472">
    <property type="entry name" value="DNA REPAIR DEAD HELICASE RAD3/XP-D SUBFAMILY MEMBER"/>
    <property type="match status" value="1"/>
</dbReference>
<evidence type="ECO:0000256" key="8">
    <source>
        <dbReference type="ARBA" id="ARBA00023125"/>
    </source>
</evidence>
<dbReference type="InterPro" id="IPR027417">
    <property type="entry name" value="P-loop_NTPase"/>
</dbReference>
<evidence type="ECO:0000256" key="9">
    <source>
        <dbReference type="ARBA" id="ARBA00023235"/>
    </source>
</evidence>
<keyword evidence="8" id="KW-0238">DNA-binding</keyword>
<dbReference type="PROSITE" id="PS51193">
    <property type="entry name" value="HELICASE_ATP_BIND_2"/>
    <property type="match status" value="1"/>
</dbReference>
<evidence type="ECO:0000313" key="12">
    <source>
        <dbReference type="EMBL" id="SKC79833.1"/>
    </source>
</evidence>
<dbReference type="PANTHER" id="PTHR11472:SF34">
    <property type="entry name" value="REGULATOR OF TELOMERE ELONGATION HELICASE 1"/>
    <property type="match status" value="1"/>
</dbReference>
<evidence type="ECO:0000256" key="3">
    <source>
        <dbReference type="ARBA" id="ARBA00022801"/>
    </source>
</evidence>
<dbReference type="GO" id="GO:0003678">
    <property type="term" value="F:DNA helicase activity"/>
    <property type="evidence" value="ECO:0007669"/>
    <property type="project" value="InterPro"/>
</dbReference>
<comment type="similarity">
    <text evidence="10">Belongs to the helicase family. DinG subfamily.</text>
</comment>
<dbReference type="SMART" id="SM00487">
    <property type="entry name" value="DEXDc"/>
    <property type="match status" value="1"/>
</dbReference>
<dbReference type="EMBL" id="FUZT01000008">
    <property type="protein sequence ID" value="SKC79833.1"/>
    <property type="molecule type" value="Genomic_DNA"/>
</dbReference>
<dbReference type="Pfam" id="PF06733">
    <property type="entry name" value="DEAD_2"/>
    <property type="match status" value="1"/>
</dbReference>
<keyword evidence="6" id="KW-0408">Iron</keyword>
<keyword evidence="7" id="KW-0411">Iron-sulfur</keyword>
<dbReference type="InterPro" id="IPR014001">
    <property type="entry name" value="Helicase_ATP-bd"/>
</dbReference>
<feature type="domain" description="Helicase ATP-binding" evidence="11">
    <location>
        <begin position="31"/>
        <end position="319"/>
    </location>
</feature>
<evidence type="ECO:0000256" key="6">
    <source>
        <dbReference type="ARBA" id="ARBA00023004"/>
    </source>
</evidence>
<dbReference type="InterPro" id="IPR014013">
    <property type="entry name" value="Helic_SF1/SF2_ATP-bd_DinG/Rad3"/>
</dbReference>